<evidence type="ECO:0000256" key="1">
    <source>
        <dbReference type="SAM" id="MobiDB-lite"/>
    </source>
</evidence>
<name>A0ABT7PJU4_9BACT</name>
<keyword evidence="3" id="KW-1185">Reference proteome</keyword>
<reference evidence="2 3" key="1">
    <citation type="submission" date="2023-06" db="EMBL/GenBank/DDBJ databases">
        <title>Roseiconus lacunae JC819 isolated from Gulf of Mannar region, Tamil Nadu.</title>
        <authorList>
            <person name="Pk S."/>
            <person name="Ch S."/>
            <person name="Ch V.R."/>
        </authorList>
    </citation>
    <scope>NUCLEOTIDE SEQUENCE [LARGE SCALE GENOMIC DNA]</scope>
    <source>
        <strain evidence="2 3">JC819</strain>
    </source>
</reference>
<keyword evidence="2" id="KW-0282">Flagellum</keyword>
<dbReference type="EMBL" id="JASZZN010000010">
    <property type="protein sequence ID" value="MDM4016762.1"/>
    <property type="molecule type" value="Genomic_DNA"/>
</dbReference>
<comment type="caution">
    <text evidence="2">The sequence shown here is derived from an EMBL/GenBank/DDBJ whole genome shotgun (WGS) entry which is preliminary data.</text>
</comment>
<dbReference type="Proteomes" id="UP001239462">
    <property type="component" value="Unassembled WGS sequence"/>
</dbReference>
<proteinExistence type="predicted"/>
<keyword evidence="2" id="KW-0969">Cilium</keyword>
<protein>
    <submittedName>
        <fullName evidence="2">Flagellar export chaperone FlgN</fullName>
    </submittedName>
</protein>
<dbReference type="InterPro" id="IPR007809">
    <property type="entry name" value="FlgN-like"/>
</dbReference>
<sequence>MRLQTDQYDEMLEGHLALEERLAETLEELNQAMTTMLNKQGVRGPTPEVLDQVTPLIDRLRERSEQSRQSRERLLEQLPESEDSAKPQSQGLRQLIRQASDHQVESLDQRRIAVRDRIEQARHTLTANQAVIFYSMDFHRRYLMGVLQCTDDRQGYQADGQSTKLPAEKIFGRNC</sequence>
<organism evidence="2 3">
    <name type="scientific">Roseiconus lacunae</name>
    <dbReference type="NCBI Taxonomy" id="2605694"/>
    <lineage>
        <taxon>Bacteria</taxon>
        <taxon>Pseudomonadati</taxon>
        <taxon>Planctomycetota</taxon>
        <taxon>Planctomycetia</taxon>
        <taxon>Pirellulales</taxon>
        <taxon>Pirellulaceae</taxon>
        <taxon>Roseiconus</taxon>
    </lineage>
</organism>
<feature type="compositionally biased region" description="Basic and acidic residues" evidence="1">
    <location>
        <begin position="60"/>
        <end position="75"/>
    </location>
</feature>
<evidence type="ECO:0000313" key="2">
    <source>
        <dbReference type="EMBL" id="MDM4016762.1"/>
    </source>
</evidence>
<keyword evidence="2" id="KW-0966">Cell projection</keyword>
<dbReference type="RefSeq" id="WP_149499296.1">
    <property type="nucleotide sequence ID" value="NZ_JAJMQV010000056.1"/>
</dbReference>
<evidence type="ECO:0000313" key="3">
    <source>
        <dbReference type="Proteomes" id="UP001239462"/>
    </source>
</evidence>
<accession>A0ABT7PJU4</accession>
<dbReference type="Pfam" id="PF05130">
    <property type="entry name" value="FlgN"/>
    <property type="match status" value="1"/>
</dbReference>
<feature type="region of interest" description="Disordered" evidence="1">
    <location>
        <begin position="60"/>
        <end position="91"/>
    </location>
</feature>
<gene>
    <name evidence="2" type="primary">flgN</name>
    <name evidence="2" type="ORF">QTN89_15055</name>
</gene>